<keyword evidence="11" id="KW-0539">Nucleus</keyword>
<comment type="subunit">
    <text evidence="15">Heterodimer. The mRNA-capping enzyme is composed of two separate chains alpha and beta, respectively a mRNA guanylyltransferase and an mRNA 5'-triphosphate monophosphatase.</text>
</comment>
<keyword evidence="9" id="KW-0506">mRNA capping</keyword>
<dbReference type="Gene3D" id="2.40.50.140">
    <property type="entry name" value="Nucleic acid-binding proteins"/>
    <property type="match status" value="1"/>
</dbReference>
<evidence type="ECO:0000256" key="14">
    <source>
        <dbReference type="ARBA" id="ARBA00044624"/>
    </source>
</evidence>
<dbReference type="Pfam" id="PF03919">
    <property type="entry name" value="mRNA_cap_C"/>
    <property type="match status" value="1"/>
</dbReference>
<feature type="domain" description="mRNA capping enzyme C-terminal" evidence="18">
    <location>
        <begin position="241"/>
        <end position="366"/>
    </location>
</feature>
<keyword evidence="8" id="KW-0547">Nucleotide-binding</keyword>
<proteinExistence type="inferred from homology"/>
<comment type="similarity">
    <text evidence="2">Belongs to the eukaryotic GTase family.</text>
</comment>
<dbReference type="GeneID" id="63772876"/>
<sequence length="385" mass="45646">MEEEGPIRSIDCPGIKAQPELARHLREEVAHLLNRDKLDFPGAQPVSFRKPHLEELHRQDYFVCEKSDGIRYLLYLTNNENNAETHYLIDRKNDYWFVKGNLHFPRPAGEETWHKDTILDGELVIDNVDGRKEPRYLVFDCLVMDGQNFTQRDLSKRLGYFQNEVFQPYKRLLEKYPQEKPYMPFFLEMKDMQVAYGIEMMFRQIIKNLKHGNDGLIFTCLATPYQFGTDKHILKWKPADENTVDFQWKFTFSLVEPNATERAQGITEPFYDYNAVPKVELLAYYGGNGPGGYRHYGELYLTESEWEELKALGDPLDERIIEAYMDDQNRWRFYRFRDDKQHGNFIKVVDAVLESIRDGVSKEDLIGAAKTIRDNWKRREQERRR</sequence>
<evidence type="ECO:0000256" key="16">
    <source>
        <dbReference type="PIRSR" id="PIRSR036959-1"/>
    </source>
</evidence>
<evidence type="ECO:0000256" key="15">
    <source>
        <dbReference type="ARBA" id="ARBA00047082"/>
    </source>
</evidence>
<evidence type="ECO:0000256" key="2">
    <source>
        <dbReference type="ARBA" id="ARBA00010237"/>
    </source>
</evidence>
<dbReference type="Pfam" id="PF01331">
    <property type="entry name" value="mRNA_cap_enzyme"/>
    <property type="match status" value="1"/>
</dbReference>
<keyword evidence="5" id="KW-0507">mRNA processing</keyword>
<dbReference type="InterPro" id="IPR012340">
    <property type="entry name" value="NA-bd_OB-fold"/>
</dbReference>
<accession>A0A1Y2DIM7</accession>
<dbReference type="EC" id="2.7.7.50" evidence="3"/>
<comment type="subcellular location">
    <subcellularLocation>
        <location evidence="1">Nucleus</location>
    </subcellularLocation>
</comment>
<evidence type="ECO:0000256" key="4">
    <source>
        <dbReference type="ARBA" id="ARBA00019171"/>
    </source>
</evidence>
<keyword evidence="7" id="KW-0548">Nucleotidyltransferase</keyword>
<keyword evidence="10" id="KW-0342">GTP-binding</keyword>
<protein>
    <recommendedName>
        <fullName evidence="4">mRNA-capping enzyme subunit alpha</fullName>
        <ecNumber evidence="3">2.7.7.50</ecNumber>
    </recommendedName>
    <alternativeName>
        <fullName evidence="12">GTP--RNA guanylyltransferase</fullName>
    </alternativeName>
    <alternativeName>
        <fullName evidence="13">mRNA guanylyltransferase</fullName>
    </alternativeName>
</protein>
<dbReference type="PANTHER" id="PTHR10367:SF17">
    <property type="entry name" value="MRNA-CAPPING ENZYME"/>
    <property type="match status" value="1"/>
</dbReference>
<dbReference type="STRING" id="1141098.A0A1Y2DIM7"/>
<evidence type="ECO:0000256" key="12">
    <source>
        <dbReference type="ARBA" id="ARBA00029909"/>
    </source>
</evidence>
<evidence type="ECO:0000256" key="1">
    <source>
        <dbReference type="ARBA" id="ARBA00004123"/>
    </source>
</evidence>
<comment type="caution">
    <text evidence="19">The sequence shown here is derived from an EMBL/GenBank/DDBJ whole genome shotgun (WGS) entry which is preliminary data.</text>
</comment>
<dbReference type="InterPro" id="IPR013846">
    <property type="entry name" value="mRNA_cap_enzyme_C"/>
</dbReference>
<name>A0A1Y2DIM7_9PEZI</name>
<feature type="domain" description="mRNA capping enzyme adenylation" evidence="17">
    <location>
        <begin position="44"/>
        <end position="237"/>
    </location>
</feature>
<dbReference type="PIRSF" id="PIRSF036959">
    <property type="entry name" value="mRNA_cap_alpha"/>
    <property type="match status" value="1"/>
</dbReference>
<dbReference type="InParanoid" id="A0A1Y2DIM7"/>
<comment type="catalytic activity">
    <reaction evidence="14">
        <text>a 5'-end diphospho-ribonucleoside in mRNA + GTP + H(+) = a 5'-end (5'-triphosphoguanosine)-ribonucleoside in mRNA + diphosphate</text>
        <dbReference type="Rhea" id="RHEA:67012"/>
        <dbReference type="Rhea" id="RHEA-COMP:17165"/>
        <dbReference type="Rhea" id="RHEA-COMP:17166"/>
        <dbReference type="ChEBI" id="CHEBI:15378"/>
        <dbReference type="ChEBI" id="CHEBI:33019"/>
        <dbReference type="ChEBI" id="CHEBI:37565"/>
        <dbReference type="ChEBI" id="CHEBI:167616"/>
        <dbReference type="ChEBI" id="CHEBI:167617"/>
        <dbReference type="EC" id="2.7.7.50"/>
    </reaction>
    <physiologicalReaction direction="left-to-right" evidence="14">
        <dbReference type="Rhea" id="RHEA:67013"/>
    </physiologicalReaction>
</comment>
<evidence type="ECO:0000256" key="9">
    <source>
        <dbReference type="ARBA" id="ARBA00023042"/>
    </source>
</evidence>
<dbReference type="OrthoDB" id="200924at2759"/>
<dbReference type="InterPro" id="IPR017075">
    <property type="entry name" value="mRNA_cap_enzyme_alpha"/>
</dbReference>
<keyword evidence="20" id="KW-1185">Reference proteome</keyword>
<evidence type="ECO:0000256" key="3">
    <source>
        <dbReference type="ARBA" id="ARBA00012475"/>
    </source>
</evidence>
<evidence type="ECO:0000313" key="20">
    <source>
        <dbReference type="Proteomes" id="UP000193689"/>
    </source>
</evidence>
<dbReference type="CDD" id="cd07895">
    <property type="entry name" value="Adenylation_mRNA_capping"/>
    <property type="match status" value="1"/>
</dbReference>
<dbReference type="SUPFAM" id="SSF50249">
    <property type="entry name" value="Nucleic acid-binding proteins"/>
    <property type="match status" value="1"/>
</dbReference>
<dbReference type="GO" id="GO:0031533">
    <property type="term" value="C:mRNA capping enzyme complex"/>
    <property type="evidence" value="ECO:0007669"/>
    <property type="project" value="EnsemblFungi"/>
</dbReference>
<dbReference type="FunFam" id="3.30.470.30:FF:000011">
    <property type="entry name" value="mRNA-capping enzyme subunit alpha"/>
    <property type="match status" value="1"/>
</dbReference>
<dbReference type="GO" id="GO:0005525">
    <property type="term" value="F:GTP binding"/>
    <property type="evidence" value="ECO:0007669"/>
    <property type="project" value="UniProtKB-KW"/>
</dbReference>
<feature type="active site" description="N6-GMP-lysine intermediate" evidence="16">
    <location>
        <position position="66"/>
    </location>
</feature>
<evidence type="ECO:0000256" key="5">
    <source>
        <dbReference type="ARBA" id="ARBA00022664"/>
    </source>
</evidence>
<evidence type="ECO:0000256" key="7">
    <source>
        <dbReference type="ARBA" id="ARBA00022695"/>
    </source>
</evidence>
<organism evidence="19 20">
    <name type="scientific">Pseudomassariella vexata</name>
    <dbReference type="NCBI Taxonomy" id="1141098"/>
    <lineage>
        <taxon>Eukaryota</taxon>
        <taxon>Fungi</taxon>
        <taxon>Dikarya</taxon>
        <taxon>Ascomycota</taxon>
        <taxon>Pezizomycotina</taxon>
        <taxon>Sordariomycetes</taxon>
        <taxon>Xylariomycetidae</taxon>
        <taxon>Amphisphaeriales</taxon>
        <taxon>Pseudomassariaceae</taxon>
        <taxon>Pseudomassariella</taxon>
    </lineage>
</organism>
<reference evidence="19 20" key="1">
    <citation type="submission" date="2016-07" db="EMBL/GenBank/DDBJ databases">
        <title>Pervasive Adenine N6-methylation of Active Genes in Fungi.</title>
        <authorList>
            <consortium name="DOE Joint Genome Institute"/>
            <person name="Mondo S.J."/>
            <person name="Dannebaum R.O."/>
            <person name="Kuo R.C."/>
            <person name="Labutti K."/>
            <person name="Haridas S."/>
            <person name="Kuo A."/>
            <person name="Salamov A."/>
            <person name="Ahrendt S.R."/>
            <person name="Lipzen A."/>
            <person name="Sullivan W."/>
            <person name="Andreopoulos W.B."/>
            <person name="Clum A."/>
            <person name="Lindquist E."/>
            <person name="Daum C."/>
            <person name="Ramamoorthy G.K."/>
            <person name="Gryganskyi A."/>
            <person name="Culley D."/>
            <person name="Magnuson J.K."/>
            <person name="James T.Y."/>
            <person name="O'Malley M.A."/>
            <person name="Stajich J.E."/>
            <person name="Spatafora J.W."/>
            <person name="Visel A."/>
            <person name="Grigoriev I.V."/>
        </authorList>
    </citation>
    <scope>NUCLEOTIDE SEQUENCE [LARGE SCALE GENOMIC DNA]</scope>
    <source>
        <strain evidence="19 20">CBS 129021</strain>
    </source>
</reference>
<dbReference type="GO" id="GO:0005524">
    <property type="term" value="F:ATP binding"/>
    <property type="evidence" value="ECO:0007669"/>
    <property type="project" value="InterPro"/>
</dbReference>
<dbReference type="PANTHER" id="PTHR10367">
    <property type="entry name" value="MRNA-CAPPING ENZYME"/>
    <property type="match status" value="1"/>
</dbReference>
<dbReference type="AlphaFoldDB" id="A0A1Y2DIM7"/>
<dbReference type="SUPFAM" id="SSF56091">
    <property type="entry name" value="DNA ligase/mRNA capping enzyme, catalytic domain"/>
    <property type="match status" value="1"/>
</dbReference>
<keyword evidence="6" id="KW-0808">Transferase</keyword>
<dbReference type="InterPro" id="IPR001339">
    <property type="entry name" value="mRNA_cap_enzyme_adenylation"/>
</dbReference>
<evidence type="ECO:0000256" key="10">
    <source>
        <dbReference type="ARBA" id="ARBA00023134"/>
    </source>
</evidence>
<evidence type="ECO:0000256" key="8">
    <source>
        <dbReference type="ARBA" id="ARBA00022741"/>
    </source>
</evidence>
<dbReference type="RefSeq" id="XP_040711776.1">
    <property type="nucleotide sequence ID" value="XM_040856664.1"/>
</dbReference>
<dbReference type="FunCoup" id="A0A1Y2DIM7">
    <property type="interactions" value="422"/>
</dbReference>
<dbReference type="GO" id="GO:0004484">
    <property type="term" value="F:mRNA guanylyltransferase activity"/>
    <property type="evidence" value="ECO:0007669"/>
    <property type="project" value="UniProtKB-EC"/>
</dbReference>
<dbReference type="Gene3D" id="3.30.470.30">
    <property type="entry name" value="DNA ligase/mRNA capping enzyme"/>
    <property type="match status" value="1"/>
</dbReference>
<evidence type="ECO:0000256" key="6">
    <source>
        <dbReference type="ARBA" id="ARBA00022679"/>
    </source>
</evidence>
<evidence type="ECO:0000256" key="11">
    <source>
        <dbReference type="ARBA" id="ARBA00023242"/>
    </source>
</evidence>
<dbReference type="GO" id="GO:0006370">
    <property type="term" value="P:7-methylguanosine mRNA capping"/>
    <property type="evidence" value="ECO:0007669"/>
    <property type="project" value="UniProtKB-KW"/>
</dbReference>
<dbReference type="Proteomes" id="UP000193689">
    <property type="component" value="Unassembled WGS sequence"/>
</dbReference>
<evidence type="ECO:0000256" key="13">
    <source>
        <dbReference type="ARBA" id="ARBA00030702"/>
    </source>
</evidence>
<dbReference type="GO" id="GO:0099122">
    <property type="term" value="F:RNA polymerase II C-terminal domain binding"/>
    <property type="evidence" value="ECO:0007669"/>
    <property type="project" value="EnsemblFungi"/>
</dbReference>
<dbReference type="GO" id="GO:0008033">
    <property type="term" value="P:tRNA processing"/>
    <property type="evidence" value="ECO:0007669"/>
    <property type="project" value="EnsemblFungi"/>
</dbReference>
<gene>
    <name evidence="19" type="ORF">BCR38DRAFT_351719</name>
</gene>
<dbReference type="GO" id="GO:0045944">
    <property type="term" value="P:positive regulation of transcription by RNA polymerase II"/>
    <property type="evidence" value="ECO:0007669"/>
    <property type="project" value="EnsemblFungi"/>
</dbReference>
<evidence type="ECO:0000313" key="19">
    <source>
        <dbReference type="EMBL" id="ORY59082.1"/>
    </source>
</evidence>
<evidence type="ECO:0000259" key="18">
    <source>
        <dbReference type="Pfam" id="PF03919"/>
    </source>
</evidence>
<evidence type="ECO:0000259" key="17">
    <source>
        <dbReference type="Pfam" id="PF01331"/>
    </source>
</evidence>
<dbReference type="EMBL" id="MCFJ01000014">
    <property type="protein sequence ID" value="ORY59082.1"/>
    <property type="molecule type" value="Genomic_DNA"/>
</dbReference>
<dbReference type="InterPro" id="IPR051029">
    <property type="entry name" value="mRNA_Capping_Enz/RNA_Phosphat"/>
</dbReference>